<evidence type="ECO:0000259" key="1">
    <source>
        <dbReference type="Pfam" id="PF00775"/>
    </source>
</evidence>
<dbReference type="GO" id="GO:0016702">
    <property type="term" value="F:oxidoreductase activity, acting on single donors with incorporation of molecular oxygen, incorporation of two atoms of oxygen"/>
    <property type="evidence" value="ECO:0007669"/>
    <property type="project" value="InterPro"/>
</dbReference>
<name>A0A9X1IQD4_9SPHN</name>
<accession>A0A9X1IQD4</accession>
<proteinExistence type="predicted"/>
<dbReference type="EMBL" id="JAHGAW010000004">
    <property type="protein sequence ID" value="MBT2186642.1"/>
    <property type="molecule type" value="Genomic_DNA"/>
</dbReference>
<dbReference type="SUPFAM" id="SSF49482">
    <property type="entry name" value="Aromatic compound dioxygenase"/>
    <property type="match status" value="1"/>
</dbReference>
<dbReference type="InterPro" id="IPR015889">
    <property type="entry name" value="Intradiol_dOase_core"/>
</dbReference>
<feature type="domain" description="Intradiol ring-cleavage dioxygenases" evidence="1">
    <location>
        <begin position="64"/>
        <end position="202"/>
    </location>
</feature>
<comment type="caution">
    <text evidence="2">The sequence shown here is derived from an EMBL/GenBank/DDBJ whole genome shotgun (WGS) entry which is preliminary data.</text>
</comment>
<gene>
    <name evidence="2" type="ORF">KK488_06735</name>
</gene>
<dbReference type="AlphaFoldDB" id="A0A9X1IQD4"/>
<organism evidence="2 3">
    <name type="scientific">Sphingobium nicotianae</name>
    <dbReference type="NCBI Taxonomy" id="2782607"/>
    <lineage>
        <taxon>Bacteria</taxon>
        <taxon>Pseudomonadati</taxon>
        <taxon>Pseudomonadota</taxon>
        <taxon>Alphaproteobacteria</taxon>
        <taxon>Sphingomonadales</taxon>
        <taxon>Sphingomonadaceae</taxon>
        <taxon>Sphingobium</taxon>
    </lineage>
</organism>
<protein>
    <recommendedName>
        <fullName evidence="1">Intradiol ring-cleavage dioxygenases domain-containing protein</fullName>
    </recommendedName>
</protein>
<sequence length="277" mass="29821">MSIDRRVFIGAAGAIIGGTLGGVGLSEAAEVLGGRKPITQKEWEALYRSYGQAQFTCVRTSTAVEGPYYYDSSPLRSAIAEGHPGERVRLGLTLGGMLSPVANRCFPLAGAVIDIWQTDAAGLYSNAGGDLQTVDTTGQTFLRGHQITDEKGYVEFDTIVPGWEVIAVPPPVIVGARTTHIHVKAYHGRDVLTAQLYFPDPLLDQLFADVEPYKSHVMMTAPGLPKSYARVRNVQDGLFLADKSEPMTVEQINGVLTAKATIGMISQGNRGITPLFR</sequence>
<dbReference type="InterPro" id="IPR000627">
    <property type="entry name" value="Intradiol_dOase_C"/>
</dbReference>
<dbReference type="PANTHER" id="PTHR34315">
    <property type="match status" value="1"/>
</dbReference>
<dbReference type="Pfam" id="PF00775">
    <property type="entry name" value="Dioxygenase_C"/>
    <property type="match status" value="1"/>
</dbReference>
<reference evidence="2" key="1">
    <citation type="submission" date="2021-05" db="EMBL/GenBank/DDBJ databases">
        <title>Genome of Sphingobium sp. strain.</title>
        <authorList>
            <person name="Fan R."/>
        </authorList>
    </citation>
    <scope>NUCLEOTIDE SEQUENCE</scope>
    <source>
        <strain evidence="2">H33</strain>
    </source>
</reference>
<keyword evidence="3" id="KW-1185">Reference proteome</keyword>
<evidence type="ECO:0000313" key="2">
    <source>
        <dbReference type="EMBL" id="MBT2186642.1"/>
    </source>
</evidence>
<dbReference type="PANTHER" id="PTHR34315:SF1">
    <property type="entry name" value="INTRADIOL RING-CLEAVAGE DIOXYGENASES DOMAIN-CONTAINING PROTEIN-RELATED"/>
    <property type="match status" value="1"/>
</dbReference>
<dbReference type="Proteomes" id="UP001138757">
    <property type="component" value="Unassembled WGS sequence"/>
</dbReference>
<dbReference type="RefSeq" id="WP_214622399.1">
    <property type="nucleotide sequence ID" value="NZ_JAHGAW010000004.1"/>
</dbReference>
<dbReference type="GO" id="GO:0008199">
    <property type="term" value="F:ferric iron binding"/>
    <property type="evidence" value="ECO:0007669"/>
    <property type="project" value="InterPro"/>
</dbReference>
<evidence type="ECO:0000313" key="3">
    <source>
        <dbReference type="Proteomes" id="UP001138757"/>
    </source>
</evidence>
<dbReference type="Gene3D" id="2.60.130.10">
    <property type="entry name" value="Aromatic compound dioxygenase"/>
    <property type="match status" value="1"/>
</dbReference>